<proteinExistence type="predicted"/>
<evidence type="ECO:0000313" key="1">
    <source>
        <dbReference type="EMBL" id="AMP08788.1"/>
    </source>
</evidence>
<protein>
    <submittedName>
        <fullName evidence="1">Uncharacterized protein</fullName>
    </submittedName>
</protein>
<dbReference type="AlphaFoldDB" id="A0A127PMB7"/>
<organism evidence="1 2">
    <name type="scientific">Collimonas arenae</name>
    <dbReference type="NCBI Taxonomy" id="279058"/>
    <lineage>
        <taxon>Bacteria</taxon>
        <taxon>Pseudomonadati</taxon>
        <taxon>Pseudomonadota</taxon>
        <taxon>Betaproteobacteria</taxon>
        <taxon>Burkholderiales</taxon>
        <taxon>Oxalobacteraceae</taxon>
        <taxon>Collimonas</taxon>
    </lineage>
</organism>
<sequence>MVFSIFAGKSKCWNFVSDARFAVGFYRKKIQVISKTCYTQQ</sequence>
<reference evidence="1 2" key="1">
    <citation type="submission" date="2015-11" db="EMBL/GenBank/DDBJ databases">
        <title>Exploring the genomic traits of fungus-feeding bacterial genus Collimonas.</title>
        <authorList>
            <person name="Song C."/>
            <person name="Schmidt R."/>
            <person name="de Jager V."/>
            <person name="Krzyzanowska D."/>
            <person name="Jongedijk E."/>
            <person name="Cankar K."/>
            <person name="Beekwilder J."/>
            <person name="van Veen A."/>
            <person name="de Boer W."/>
            <person name="van Veen J.A."/>
            <person name="Garbeva P."/>
        </authorList>
    </citation>
    <scope>NUCLEOTIDE SEQUENCE [LARGE SCALE GENOMIC DNA]</scope>
    <source>
        <strain evidence="1 2">Ter282</strain>
    </source>
</reference>
<dbReference type="Proteomes" id="UP000071778">
    <property type="component" value="Chromosome"/>
</dbReference>
<name>A0A127PMB7_9BURK</name>
<evidence type="ECO:0000313" key="2">
    <source>
        <dbReference type="Proteomes" id="UP000071778"/>
    </source>
</evidence>
<accession>A0A127PMB7</accession>
<dbReference type="PATRIC" id="fig|279058.17.peg.1065"/>
<gene>
    <name evidence="1" type="ORF">CAter282_0993</name>
</gene>
<keyword evidence="2" id="KW-1185">Reference proteome</keyword>
<dbReference type="EMBL" id="CP013235">
    <property type="protein sequence ID" value="AMP08788.1"/>
    <property type="molecule type" value="Genomic_DNA"/>
</dbReference>